<dbReference type="OrthoDB" id="9811471at2"/>
<protein>
    <submittedName>
        <fullName evidence="2">Amidase</fullName>
    </submittedName>
</protein>
<gene>
    <name evidence="2" type="ORF">E2C06_10140</name>
</gene>
<organism evidence="2 3">
    <name type="scientific">Dankookia rubra</name>
    <dbReference type="NCBI Taxonomy" id="1442381"/>
    <lineage>
        <taxon>Bacteria</taxon>
        <taxon>Pseudomonadati</taxon>
        <taxon>Pseudomonadota</taxon>
        <taxon>Alphaproteobacteria</taxon>
        <taxon>Acetobacterales</taxon>
        <taxon>Roseomonadaceae</taxon>
        <taxon>Dankookia</taxon>
    </lineage>
</organism>
<accession>A0A4R5QIC0</accession>
<keyword evidence="3" id="KW-1185">Reference proteome</keyword>
<name>A0A4R5QIC0_9PROT</name>
<dbReference type="GO" id="GO:0003824">
    <property type="term" value="F:catalytic activity"/>
    <property type="evidence" value="ECO:0007669"/>
    <property type="project" value="InterPro"/>
</dbReference>
<dbReference type="PANTHER" id="PTHR11895">
    <property type="entry name" value="TRANSAMIDASE"/>
    <property type="match status" value="1"/>
</dbReference>
<proteinExistence type="predicted"/>
<dbReference type="EMBL" id="SMSJ01000009">
    <property type="protein sequence ID" value="TDH62753.1"/>
    <property type="molecule type" value="Genomic_DNA"/>
</dbReference>
<sequence length="463" mass="48516">MSAIPSIAEAAAAIATKSLSPVELTEACLARAEALDGTLHAFIRLDAAGARAEARAAEARILRDGPRGPLDGIPFAHKDIYCTAGVPTTAHSKVLQDHVPGEDATTVRLLAEAGVVMLGKLSTHEFAFGGPSFDLPWPPARNPWNPDHFPAGSSSGTAAAVASGMILGGTGSDTGGSIRGPAALCGITGIKPTYGRCSRAGVLPLAQSLDHTGPMAWTVEDCAILLQAMAGYDPSDPASAEVPVPDFRAELGRGVKGLRIGVVRHFHERDNPTSPATLAGIEAAAGFFRAEGAVVRDVTLPSLADYNACGWLILLAEAWSVHEQWMRRDPGLYGELLRDRLVAGGLLSAGDYLTAQKKRRELITATLAAAADLDILLTASAQGEAPRIEDVPKWAFLEKPNFTMPFNVTGWPALTLCTGFGEGGLPVAMQLIGKPFAEATVFRAGQAYEAAHAWRAKRPAVVA</sequence>
<dbReference type="RefSeq" id="WP_133288487.1">
    <property type="nucleotide sequence ID" value="NZ_SMSJ01000009.1"/>
</dbReference>
<dbReference type="InterPro" id="IPR000120">
    <property type="entry name" value="Amidase"/>
</dbReference>
<dbReference type="AlphaFoldDB" id="A0A4R5QIC0"/>
<evidence type="ECO:0000313" key="2">
    <source>
        <dbReference type="EMBL" id="TDH62753.1"/>
    </source>
</evidence>
<comment type="caution">
    <text evidence="2">The sequence shown here is derived from an EMBL/GenBank/DDBJ whole genome shotgun (WGS) entry which is preliminary data.</text>
</comment>
<dbReference type="InterPro" id="IPR023631">
    <property type="entry name" value="Amidase_dom"/>
</dbReference>
<dbReference type="Proteomes" id="UP000295096">
    <property type="component" value="Unassembled WGS sequence"/>
</dbReference>
<dbReference type="Gene3D" id="3.90.1300.10">
    <property type="entry name" value="Amidase signature (AS) domain"/>
    <property type="match status" value="1"/>
</dbReference>
<evidence type="ECO:0000259" key="1">
    <source>
        <dbReference type="Pfam" id="PF01425"/>
    </source>
</evidence>
<evidence type="ECO:0000313" key="3">
    <source>
        <dbReference type="Proteomes" id="UP000295096"/>
    </source>
</evidence>
<feature type="domain" description="Amidase" evidence="1">
    <location>
        <begin position="23"/>
        <end position="441"/>
    </location>
</feature>
<dbReference type="InterPro" id="IPR036928">
    <property type="entry name" value="AS_sf"/>
</dbReference>
<dbReference type="Pfam" id="PF01425">
    <property type="entry name" value="Amidase"/>
    <property type="match status" value="1"/>
</dbReference>
<dbReference type="PANTHER" id="PTHR11895:SF176">
    <property type="entry name" value="AMIDASE AMID-RELATED"/>
    <property type="match status" value="1"/>
</dbReference>
<dbReference type="SUPFAM" id="SSF75304">
    <property type="entry name" value="Amidase signature (AS) enzymes"/>
    <property type="match status" value="1"/>
</dbReference>
<reference evidence="2 3" key="1">
    <citation type="journal article" date="2016" name="J. Microbiol.">
        <title>Dankookia rubra gen. nov., sp. nov., an alphaproteobacterium isolated from sediment of a shallow stream.</title>
        <authorList>
            <person name="Kim W.H."/>
            <person name="Kim D.H."/>
            <person name="Kang K."/>
            <person name="Ahn T.Y."/>
        </authorList>
    </citation>
    <scope>NUCLEOTIDE SEQUENCE [LARGE SCALE GENOMIC DNA]</scope>
    <source>
        <strain evidence="2 3">JCM30602</strain>
    </source>
</reference>